<protein>
    <submittedName>
        <fullName evidence="1">Uncharacterized protein</fullName>
    </submittedName>
</protein>
<gene>
    <name evidence="1" type="ORF">DB30_02546</name>
</gene>
<reference evidence="1 2" key="1">
    <citation type="submission" date="2014-12" db="EMBL/GenBank/DDBJ databases">
        <title>Genome assembly of Enhygromyxa salina DSM 15201.</title>
        <authorList>
            <person name="Sharma G."/>
            <person name="Subramanian S."/>
        </authorList>
    </citation>
    <scope>NUCLEOTIDE SEQUENCE [LARGE SCALE GENOMIC DNA]</scope>
    <source>
        <strain evidence="1 2">DSM 15201</strain>
    </source>
</reference>
<comment type="caution">
    <text evidence="1">The sequence shown here is derived from an EMBL/GenBank/DDBJ whole genome shotgun (WGS) entry which is preliminary data.</text>
</comment>
<name>A0A0C1ZLU6_9BACT</name>
<dbReference type="Proteomes" id="UP000031599">
    <property type="component" value="Unassembled WGS sequence"/>
</dbReference>
<evidence type="ECO:0000313" key="1">
    <source>
        <dbReference type="EMBL" id="KIG11768.1"/>
    </source>
</evidence>
<sequence>MREVANDSEQAMVVRLRESNEASLGADLELDNALDGL</sequence>
<organism evidence="1 2">
    <name type="scientific">Enhygromyxa salina</name>
    <dbReference type="NCBI Taxonomy" id="215803"/>
    <lineage>
        <taxon>Bacteria</taxon>
        <taxon>Pseudomonadati</taxon>
        <taxon>Myxococcota</taxon>
        <taxon>Polyangia</taxon>
        <taxon>Nannocystales</taxon>
        <taxon>Nannocystaceae</taxon>
        <taxon>Enhygromyxa</taxon>
    </lineage>
</organism>
<evidence type="ECO:0000313" key="2">
    <source>
        <dbReference type="Proteomes" id="UP000031599"/>
    </source>
</evidence>
<dbReference type="EMBL" id="JMCC02000182">
    <property type="protein sequence ID" value="KIG11768.1"/>
    <property type="molecule type" value="Genomic_DNA"/>
</dbReference>
<proteinExistence type="predicted"/>
<accession>A0A0C1ZLU6</accession>
<dbReference type="AlphaFoldDB" id="A0A0C1ZLU6"/>